<dbReference type="Pfam" id="PF00400">
    <property type="entry name" value="WD40"/>
    <property type="match status" value="4"/>
</dbReference>
<dbReference type="InterPro" id="IPR001680">
    <property type="entry name" value="WD40_rpt"/>
</dbReference>
<protein>
    <submittedName>
        <fullName evidence="5">WD40 repeat-like protein</fullName>
    </submittedName>
</protein>
<dbReference type="InterPro" id="IPR040324">
    <property type="entry name" value="WDR44/Dgr2"/>
</dbReference>
<sequence length="937" mass="102171">MTTMTTSILPSILPSIKISKSGVPVSPSPSAPRTIVNDIGSENGRPTTSGNDVPTTTGGSTAFSNGSQSKFSNSTLALDTERLQSPTTSTARRKGVPMREGTALVDPLTMQILRRTGTENTIRQKARKDSNDDAQNEGVMGAIPERNPSDTIRHMDAQPQKKKGVSFLSRIMGGKKKGGDAPQNEDGFEVDMRTEGMDAHVFSEPIGGHGFTPQFPAPPKYIRVRSQNKHKREFDQTFLAQELYRKHEEHPKSPNASKFNLSTASLSSIPAHKSGAIWAMRWSKDGRYIAAGGQDKIVRVWQVISTKEERGMHEKEEEAAGTGSGGVYSGGRGVRLNAPVFRSEPIHEYTGHTADVLDLSWSKNNFLLSSSMDKTVRLWHVSRNECLCCFQHSDFVTAICFHPRDDRFFLAGSLDSKLRLWSIPDKSVAFWNELPDLITAVAFTPDGRMAIAGCLSGLCLFYETEGLRYHTQVHVRSSHGKNAKGSKITGIETITFPPNDPNGEVKILITSNDSRVRMYNARDKSLEVKFKGNENTCSQIHATFSDDAQYVISGSEDRRVYIWNVGSGEAERKDKRPAEHFEAHPAIVTVAIMAPTATRQLLGGSGDPLYDLCNPPPVTLVSRGSDSISSKKHPESLADHKSEDSSVLNIPKPPEESPAYLQRSTHPDGNIIVTADYTGRIKVFRQDCAFNKRKSDSFDTASTLSKKIGDSLFNGHGRRNSSHSHHGSDRIQSWRQSIASNGSLEGSIRGHRNSLGLDGSSNRSVSPRKSMGAMSIGSGSTSNRFMRSGSVRSRASRATSIGVDGPIHNGHNAYTVASGTNRGHGIPSSADGKVLPDVERPRSTVQNQTGNGLRGQGANQDRNSGMPMTRASAGSSRHRLSAVDSDESDEEVFSSNEGEESENETVRCKRCGGTSFRAKQSKKGEHKLLCVKCNSML</sequence>
<dbReference type="STRING" id="1392247.A0A3N4L3C2"/>
<keyword evidence="2" id="KW-0677">Repeat</keyword>
<feature type="compositionally biased region" description="Basic and acidic residues" evidence="4">
    <location>
        <begin position="147"/>
        <end position="156"/>
    </location>
</feature>
<dbReference type="FunCoup" id="A0A3N4L3C2">
    <property type="interactions" value="56"/>
</dbReference>
<reference evidence="5 6" key="1">
    <citation type="journal article" date="2018" name="Nat. Ecol. Evol.">
        <title>Pezizomycetes genomes reveal the molecular basis of ectomycorrhizal truffle lifestyle.</title>
        <authorList>
            <person name="Murat C."/>
            <person name="Payen T."/>
            <person name="Noel B."/>
            <person name="Kuo A."/>
            <person name="Morin E."/>
            <person name="Chen J."/>
            <person name="Kohler A."/>
            <person name="Krizsan K."/>
            <person name="Balestrini R."/>
            <person name="Da Silva C."/>
            <person name="Montanini B."/>
            <person name="Hainaut M."/>
            <person name="Levati E."/>
            <person name="Barry K.W."/>
            <person name="Belfiori B."/>
            <person name="Cichocki N."/>
            <person name="Clum A."/>
            <person name="Dockter R.B."/>
            <person name="Fauchery L."/>
            <person name="Guy J."/>
            <person name="Iotti M."/>
            <person name="Le Tacon F."/>
            <person name="Lindquist E.A."/>
            <person name="Lipzen A."/>
            <person name="Malagnac F."/>
            <person name="Mello A."/>
            <person name="Molinier V."/>
            <person name="Miyauchi S."/>
            <person name="Poulain J."/>
            <person name="Riccioni C."/>
            <person name="Rubini A."/>
            <person name="Sitrit Y."/>
            <person name="Splivallo R."/>
            <person name="Traeger S."/>
            <person name="Wang M."/>
            <person name="Zifcakova L."/>
            <person name="Wipf D."/>
            <person name="Zambonelli A."/>
            <person name="Paolocci F."/>
            <person name="Nowrousian M."/>
            <person name="Ottonello S."/>
            <person name="Baldrian P."/>
            <person name="Spatafora J.W."/>
            <person name="Henrissat B."/>
            <person name="Nagy L.G."/>
            <person name="Aury J.M."/>
            <person name="Wincker P."/>
            <person name="Grigoriev I.V."/>
            <person name="Bonfante P."/>
            <person name="Martin F.M."/>
        </authorList>
    </citation>
    <scope>NUCLEOTIDE SEQUENCE [LARGE SCALE GENOMIC DNA]</scope>
    <source>
        <strain evidence="5 6">CCBAS932</strain>
    </source>
</reference>
<dbReference type="PROSITE" id="PS50294">
    <property type="entry name" value="WD_REPEATS_REGION"/>
    <property type="match status" value="3"/>
</dbReference>
<feature type="compositionally biased region" description="Basic residues" evidence="4">
    <location>
        <begin position="716"/>
        <end position="725"/>
    </location>
</feature>
<feature type="region of interest" description="Disordered" evidence="4">
    <location>
        <begin position="743"/>
        <end position="905"/>
    </location>
</feature>
<dbReference type="SMART" id="SM00320">
    <property type="entry name" value="WD40"/>
    <property type="match status" value="7"/>
</dbReference>
<name>A0A3N4L3C2_9PEZI</name>
<feature type="region of interest" description="Disordered" evidence="4">
    <location>
        <begin position="118"/>
        <end position="164"/>
    </location>
</feature>
<feature type="region of interest" description="Disordered" evidence="4">
    <location>
        <begin position="18"/>
        <end position="98"/>
    </location>
</feature>
<feature type="repeat" description="WD" evidence="3">
    <location>
        <begin position="389"/>
        <end position="423"/>
    </location>
</feature>
<proteinExistence type="predicted"/>
<feature type="compositionally biased region" description="Basic and acidic residues" evidence="4">
    <location>
        <begin position="632"/>
        <end position="644"/>
    </location>
</feature>
<keyword evidence="6" id="KW-1185">Reference proteome</keyword>
<feature type="compositionally biased region" description="Polar residues" evidence="4">
    <location>
        <begin position="843"/>
        <end position="863"/>
    </location>
</feature>
<dbReference type="OrthoDB" id="1932312at2759"/>
<gene>
    <name evidence="5" type="ORF">P167DRAFT_384809</name>
</gene>
<feature type="region of interest" description="Disordered" evidence="4">
    <location>
        <begin position="711"/>
        <end position="731"/>
    </location>
</feature>
<dbReference type="InterPro" id="IPR019775">
    <property type="entry name" value="WD40_repeat_CS"/>
</dbReference>
<evidence type="ECO:0000313" key="5">
    <source>
        <dbReference type="EMBL" id="RPB15979.1"/>
    </source>
</evidence>
<dbReference type="PRINTS" id="PR00320">
    <property type="entry name" value="GPROTEINBRPT"/>
</dbReference>
<dbReference type="PANTHER" id="PTHR14221:SF0">
    <property type="entry name" value="WD REPEAT-CONTAINING PROTEIN 44"/>
    <property type="match status" value="1"/>
</dbReference>
<keyword evidence="1 3" id="KW-0853">WD repeat</keyword>
<dbReference type="FunFam" id="2.130.10.10:FF:000697">
    <property type="entry name" value="WD repeat protein, variant"/>
    <property type="match status" value="1"/>
</dbReference>
<evidence type="ECO:0000256" key="3">
    <source>
        <dbReference type="PROSITE-ProRule" id="PRU00221"/>
    </source>
</evidence>
<dbReference type="InterPro" id="IPR020472">
    <property type="entry name" value="WD40_PAC1"/>
</dbReference>
<dbReference type="PANTHER" id="PTHR14221">
    <property type="entry name" value="WD REPEAT DOMAIN 44"/>
    <property type="match status" value="1"/>
</dbReference>
<evidence type="ECO:0000256" key="2">
    <source>
        <dbReference type="ARBA" id="ARBA00022737"/>
    </source>
</evidence>
<dbReference type="InterPro" id="IPR036322">
    <property type="entry name" value="WD40_repeat_dom_sf"/>
</dbReference>
<dbReference type="CDD" id="cd00200">
    <property type="entry name" value="WD40"/>
    <property type="match status" value="1"/>
</dbReference>
<evidence type="ECO:0000313" key="6">
    <source>
        <dbReference type="Proteomes" id="UP000277580"/>
    </source>
</evidence>
<feature type="repeat" description="WD" evidence="3">
    <location>
        <begin position="270"/>
        <end position="311"/>
    </location>
</feature>
<dbReference type="PROSITE" id="PS00678">
    <property type="entry name" value="WD_REPEATS_1"/>
    <property type="match status" value="1"/>
</dbReference>
<feature type="region of interest" description="Disordered" evidence="4">
    <location>
        <begin position="621"/>
        <end position="666"/>
    </location>
</feature>
<evidence type="ECO:0000256" key="1">
    <source>
        <dbReference type="ARBA" id="ARBA00022574"/>
    </source>
</evidence>
<dbReference type="Gene3D" id="2.130.10.10">
    <property type="entry name" value="YVTN repeat-like/Quinoprotein amine dehydrogenase"/>
    <property type="match status" value="1"/>
</dbReference>
<accession>A0A3N4L3C2</accession>
<feature type="repeat" description="WD" evidence="3">
    <location>
        <begin position="544"/>
        <end position="573"/>
    </location>
</feature>
<feature type="compositionally biased region" description="Low complexity" evidence="4">
    <location>
        <begin position="787"/>
        <end position="800"/>
    </location>
</feature>
<evidence type="ECO:0000256" key="4">
    <source>
        <dbReference type="SAM" id="MobiDB-lite"/>
    </source>
</evidence>
<dbReference type="Proteomes" id="UP000277580">
    <property type="component" value="Unassembled WGS sequence"/>
</dbReference>
<dbReference type="SUPFAM" id="SSF50978">
    <property type="entry name" value="WD40 repeat-like"/>
    <property type="match status" value="1"/>
</dbReference>
<feature type="compositionally biased region" description="Polar residues" evidence="4">
    <location>
        <begin position="44"/>
        <end position="90"/>
    </location>
</feature>
<dbReference type="InterPro" id="IPR015943">
    <property type="entry name" value="WD40/YVTN_repeat-like_dom_sf"/>
</dbReference>
<dbReference type="EMBL" id="ML119111">
    <property type="protein sequence ID" value="RPB15979.1"/>
    <property type="molecule type" value="Genomic_DNA"/>
</dbReference>
<dbReference type="AlphaFoldDB" id="A0A3N4L3C2"/>
<feature type="repeat" description="WD" evidence="3">
    <location>
        <begin position="349"/>
        <end position="389"/>
    </location>
</feature>
<feature type="compositionally biased region" description="Acidic residues" evidence="4">
    <location>
        <begin position="884"/>
        <end position="903"/>
    </location>
</feature>
<organism evidence="5 6">
    <name type="scientific">Morchella conica CCBAS932</name>
    <dbReference type="NCBI Taxonomy" id="1392247"/>
    <lineage>
        <taxon>Eukaryota</taxon>
        <taxon>Fungi</taxon>
        <taxon>Dikarya</taxon>
        <taxon>Ascomycota</taxon>
        <taxon>Pezizomycotina</taxon>
        <taxon>Pezizomycetes</taxon>
        <taxon>Pezizales</taxon>
        <taxon>Morchellaceae</taxon>
        <taxon>Morchella</taxon>
    </lineage>
</organism>
<dbReference type="InParanoid" id="A0A3N4L3C2"/>
<dbReference type="PROSITE" id="PS50082">
    <property type="entry name" value="WD_REPEATS_2"/>
    <property type="match status" value="4"/>
</dbReference>